<dbReference type="Proteomes" id="UP001197114">
    <property type="component" value="Unassembled WGS sequence"/>
</dbReference>
<feature type="domain" description="Beta-ketoacyl-[acyl-carrier-protein] synthase III N-terminal" evidence="5">
    <location>
        <begin position="107"/>
        <end position="187"/>
    </location>
</feature>
<evidence type="ECO:0000313" key="7">
    <source>
        <dbReference type="Proteomes" id="UP001197114"/>
    </source>
</evidence>
<accession>A0ABS6YUP3</accession>
<feature type="domain" description="Beta-ketoacyl-[acyl-carrier-protein] synthase III C-terminal" evidence="4">
    <location>
        <begin position="250"/>
        <end position="341"/>
    </location>
</feature>
<evidence type="ECO:0000313" key="6">
    <source>
        <dbReference type="EMBL" id="MBW5425165.1"/>
    </source>
</evidence>
<dbReference type="PANTHER" id="PTHR34069:SF2">
    <property type="entry name" value="BETA-KETOACYL-[ACYL-CARRIER-PROTEIN] SYNTHASE III"/>
    <property type="match status" value="1"/>
</dbReference>
<evidence type="ECO:0000256" key="3">
    <source>
        <dbReference type="ARBA" id="ARBA00023315"/>
    </source>
</evidence>
<dbReference type="InterPro" id="IPR016039">
    <property type="entry name" value="Thiolase-like"/>
</dbReference>
<reference evidence="6 7" key="1">
    <citation type="submission" date="2019-11" db="EMBL/GenBank/DDBJ databases">
        <authorList>
            <person name="Ay H."/>
        </authorList>
    </citation>
    <scope>NUCLEOTIDE SEQUENCE [LARGE SCALE GENOMIC DNA]</scope>
    <source>
        <strain evidence="6 7">BG9H</strain>
    </source>
</reference>
<keyword evidence="3" id="KW-0012">Acyltransferase</keyword>
<keyword evidence="2" id="KW-0808">Transferase</keyword>
<evidence type="ECO:0000256" key="2">
    <source>
        <dbReference type="ARBA" id="ARBA00022679"/>
    </source>
</evidence>
<keyword evidence="1" id="KW-0963">Cytoplasm</keyword>
<dbReference type="RefSeq" id="WP_219691562.1">
    <property type="nucleotide sequence ID" value="NZ_WMBF01000448.1"/>
</dbReference>
<dbReference type="Pfam" id="PF08545">
    <property type="entry name" value="ACP_syn_III"/>
    <property type="match status" value="1"/>
</dbReference>
<proteinExistence type="predicted"/>
<protein>
    <submittedName>
        <fullName evidence="6">Secondary metabolite biosynthesis protein</fullName>
    </submittedName>
</protein>
<dbReference type="InterPro" id="IPR013751">
    <property type="entry name" value="ACP_syn_III_N"/>
</dbReference>
<dbReference type="InterPro" id="IPR013747">
    <property type="entry name" value="ACP_syn_III_C"/>
</dbReference>
<dbReference type="Gene3D" id="3.40.47.10">
    <property type="match status" value="2"/>
</dbReference>
<gene>
    <name evidence="6" type="ORF">GKQ77_27000</name>
</gene>
<sequence length="347" mass="36062">MRWDGIHIAAVGSWLPEPVPAERAVREGGYDAERCATLGYVSALVADDVAPPDMAVRAARSALERSGVAPAEFSLLLHGSLWFQGLDIWPTASYVAARTVGRTVPAMDVQQRCNVGLGAIEMAAAHLTAGVRPGTAAMVTTADRWAGPAVDRWNLHDSNVYGDGGTALVLSRAGGFARLLSTVTAADNSLEGATRGDEPFRTASPAATEPIDLIGRARAHRAEQSAAGADPTALVFRFARTMIAAKTAALADAGLSTGDLARVVVPATGRNPGDHQLHDVLDVPEQLTTWDFGRRTGHVGGGDWAAGLEHLVTTGAVAAGDRVLLFGGGAGYTCTAAVLEITDVPSW</sequence>
<evidence type="ECO:0000259" key="4">
    <source>
        <dbReference type="Pfam" id="PF08541"/>
    </source>
</evidence>
<dbReference type="Pfam" id="PF08541">
    <property type="entry name" value="ACP_syn_III_C"/>
    <property type="match status" value="1"/>
</dbReference>
<keyword evidence="7" id="KW-1185">Reference proteome</keyword>
<evidence type="ECO:0000256" key="1">
    <source>
        <dbReference type="ARBA" id="ARBA00022490"/>
    </source>
</evidence>
<dbReference type="SUPFAM" id="SSF53901">
    <property type="entry name" value="Thiolase-like"/>
    <property type="match status" value="1"/>
</dbReference>
<name>A0ABS6YUP3_9ACTN</name>
<dbReference type="CDD" id="cd00827">
    <property type="entry name" value="init_cond_enzymes"/>
    <property type="match status" value="1"/>
</dbReference>
<comment type="caution">
    <text evidence="6">The sequence shown here is derived from an EMBL/GenBank/DDBJ whole genome shotgun (WGS) entry which is preliminary data.</text>
</comment>
<dbReference type="PANTHER" id="PTHR34069">
    <property type="entry name" value="3-OXOACYL-[ACYL-CARRIER-PROTEIN] SYNTHASE 3"/>
    <property type="match status" value="1"/>
</dbReference>
<evidence type="ECO:0000259" key="5">
    <source>
        <dbReference type="Pfam" id="PF08545"/>
    </source>
</evidence>
<organism evidence="6 7">
    <name type="scientific">Streptomyces anatolicus</name>
    <dbReference type="NCBI Taxonomy" id="2675858"/>
    <lineage>
        <taxon>Bacteria</taxon>
        <taxon>Bacillati</taxon>
        <taxon>Actinomycetota</taxon>
        <taxon>Actinomycetes</taxon>
        <taxon>Kitasatosporales</taxon>
        <taxon>Streptomycetaceae</taxon>
        <taxon>Streptomyces</taxon>
    </lineage>
</organism>
<dbReference type="EMBL" id="WMBF01000448">
    <property type="protein sequence ID" value="MBW5425165.1"/>
    <property type="molecule type" value="Genomic_DNA"/>
</dbReference>